<sequence>METNLVGCPFIVPKFRIIHLSFMLNSHNARVQYREVRATLAWFKVPNWFR</sequence>
<dbReference type="AlphaFoldDB" id="B7VPF4"/>
<gene>
    <name evidence="1" type="ordered locus">VS_1719</name>
</gene>
<dbReference type="Proteomes" id="UP000009100">
    <property type="component" value="Chromosome 1"/>
</dbReference>
<reference evidence="1 2" key="1">
    <citation type="submission" date="2009-02" db="EMBL/GenBank/DDBJ databases">
        <title>Vibrio splendidus str. LGP32 complete genome.</title>
        <authorList>
            <person name="Mazel D."/>
            <person name="Le Roux F."/>
        </authorList>
    </citation>
    <scope>NUCLEOTIDE SEQUENCE [LARGE SCALE GENOMIC DNA]</scope>
    <source>
        <strain evidence="1 2">LGP32</strain>
    </source>
</reference>
<dbReference type="KEGG" id="vsp:VS_1719"/>
<organism evidence="1 2">
    <name type="scientific">Vibrio atlanticus (strain LGP32)</name>
    <name type="common">Vibrio splendidus (strain Mel32)</name>
    <dbReference type="NCBI Taxonomy" id="575788"/>
    <lineage>
        <taxon>Bacteria</taxon>
        <taxon>Pseudomonadati</taxon>
        <taxon>Pseudomonadota</taxon>
        <taxon>Gammaproteobacteria</taxon>
        <taxon>Vibrionales</taxon>
        <taxon>Vibrionaceae</taxon>
        <taxon>Vibrio</taxon>
    </lineage>
</organism>
<protein>
    <submittedName>
        <fullName evidence="1">Uncharacterized protein</fullName>
    </submittedName>
</protein>
<dbReference type="HOGENOM" id="CLU_3124090_0_0_6"/>
<dbReference type="STRING" id="575788.VS_1719"/>
<dbReference type="EMBL" id="FM954972">
    <property type="protein sequence ID" value="CAV18903.1"/>
    <property type="molecule type" value="Genomic_DNA"/>
</dbReference>
<name>B7VPF4_VIBA3</name>
<evidence type="ECO:0000313" key="1">
    <source>
        <dbReference type="EMBL" id="CAV18903.1"/>
    </source>
</evidence>
<proteinExistence type="predicted"/>
<accession>B7VPF4</accession>
<evidence type="ECO:0000313" key="2">
    <source>
        <dbReference type="Proteomes" id="UP000009100"/>
    </source>
</evidence>